<reference evidence="11 12" key="1">
    <citation type="journal article" date="2016" name="Nat. Commun.">
        <title>Thousands of microbial genomes shed light on interconnected biogeochemical processes in an aquifer system.</title>
        <authorList>
            <person name="Anantharaman K."/>
            <person name="Brown C.T."/>
            <person name="Hug L.A."/>
            <person name="Sharon I."/>
            <person name="Castelle C.J."/>
            <person name="Probst A.J."/>
            <person name="Thomas B.C."/>
            <person name="Singh A."/>
            <person name="Wilkins M.J."/>
            <person name="Karaoz U."/>
            <person name="Brodie E.L."/>
            <person name="Williams K.H."/>
            <person name="Hubbard S.S."/>
            <person name="Banfield J.F."/>
        </authorList>
    </citation>
    <scope>NUCLEOTIDE SEQUENCE [LARGE SCALE GENOMIC DNA]</scope>
</reference>
<dbReference type="Gene3D" id="3.40.50.300">
    <property type="entry name" value="P-loop containing nucleotide triphosphate hydrolases"/>
    <property type="match status" value="1"/>
</dbReference>
<keyword evidence="5" id="KW-0819">tRNA processing</keyword>
<comment type="subcellular location">
    <subcellularLocation>
        <location evidence="1">Cytoplasm</location>
    </subcellularLocation>
</comment>
<comment type="caution">
    <text evidence="11">The sequence shown here is derived from an EMBL/GenBank/DDBJ whole genome shotgun (WGS) entry which is preliminary data.</text>
</comment>
<evidence type="ECO:0000313" key="11">
    <source>
        <dbReference type="EMBL" id="OGC48306.1"/>
    </source>
</evidence>
<keyword evidence="9" id="KW-0460">Magnesium</keyword>
<dbReference type="InterPro" id="IPR003442">
    <property type="entry name" value="T6A_TsaE"/>
</dbReference>
<keyword evidence="11" id="KW-0808">Transferase</keyword>
<proteinExistence type="inferred from homology"/>
<dbReference type="GO" id="GO:0005737">
    <property type="term" value="C:cytoplasm"/>
    <property type="evidence" value="ECO:0007669"/>
    <property type="project" value="UniProtKB-SubCell"/>
</dbReference>
<dbReference type="GO" id="GO:0046872">
    <property type="term" value="F:metal ion binding"/>
    <property type="evidence" value="ECO:0007669"/>
    <property type="project" value="UniProtKB-KW"/>
</dbReference>
<dbReference type="GO" id="GO:0005524">
    <property type="term" value="F:ATP binding"/>
    <property type="evidence" value="ECO:0007669"/>
    <property type="project" value="UniProtKB-KW"/>
</dbReference>
<evidence type="ECO:0000256" key="10">
    <source>
        <dbReference type="ARBA" id="ARBA00032441"/>
    </source>
</evidence>
<protein>
    <recommendedName>
        <fullName evidence="3">tRNA threonylcarbamoyladenosine biosynthesis protein TsaE</fullName>
    </recommendedName>
    <alternativeName>
        <fullName evidence="10">t(6)A37 threonylcarbamoyladenosine biosynthesis protein TsaE</fullName>
    </alternativeName>
</protein>
<evidence type="ECO:0000256" key="4">
    <source>
        <dbReference type="ARBA" id="ARBA00022490"/>
    </source>
</evidence>
<comment type="similarity">
    <text evidence="2">Belongs to the TsaE family.</text>
</comment>
<dbReference type="PANTHER" id="PTHR33540:SF2">
    <property type="entry name" value="TRNA THREONYLCARBAMOYLADENOSINE BIOSYNTHESIS PROTEIN TSAE"/>
    <property type="match status" value="1"/>
</dbReference>
<organism evidence="11 12">
    <name type="scientific">candidate division WWE3 bacterium RBG_16_37_10</name>
    <dbReference type="NCBI Taxonomy" id="1802610"/>
    <lineage>
        <taxon>Bacteria</taxon>
        <taxon>Katanobacteria</taxon>
    </lineage>
</organism>
<evidence type="ECO:0000256" key="1">
    <source>
        <dbReference type="ARBA" id="ARBA00004496"/>
    </source>
</evidence>
<evidence type="ECO:0000256" key="2">
    <source>
        <dbReference type="ARBA" id="ARBA00007599"/>
    </source>
</evidence>
<dbReference type="STRING" id="1802610.A2W32_03775"/>
<keyword evidence="7" id="KW-0547">Nucleotide-binding</keyword>
<dbReference type="SUPFAM" id="SSF52540">
    <property type="entry name" value="P-loop containing nucleoside triphosphate hydrolases"/>
    <property type="match status" value="1"/>
</dbReference>
<evidence type="ECO:0000256" key="3">
    <source>
        <dbReference type="ARBA" id="ARBA00019010"/>
    </source>
</evidence>
<gene>
    <name evidence="11" type="ORF">A2W32_03775</name>
</gene>
<name>A0A1F4UTS7_UNCKA</name>
<keyword evidence="8" id="KW-0067">ATP-binding</keyword>
<evidence type="ECO:0000256" key="8">
    <source>
        <dbReference type="ARBA" id="ARBA00022840"/>
    </source>
</evidence>
<dbReference type="GO" id="GO:0002949">
    <property type="term" value="P:tRNA threonylcarbamoyladenosine modification"/>
    <property type="evidence" value="ECO:0007669"/>
    <property type="project" value="InterPro"/>
</dbReference>
<sequence>MEIISKTTEDTKKLAFSIAQKLKPEDVLALYGGLGSGKTTFTGFLTRALNSSSRVQSPTFVLVRRYKCNLNGIKFINHIDLYRLSDINEILDLGFKEILNEKDTLSIIEWPELVKNYLPNKTTKIKFEIIDENERKINVQNPN</sequence>
<evidence type="ECO:0000256" key="9">
    <source>
        <dbReference type="ARBA" id="ARBA00022842"/>
    </source>
</evidence>
<dbReference type="NCBIfam" id="TIGR00150">
    <property type="entry name" value="T6A_YjeE"/>
    <property type="match status" value="1"/>
</dbReference>
<evidence type="ECO:0000313" key="12">
    <source>
        <dbReference type="Proteomes" id="UP000177371"/>
    </source>
</evidence>
<dbReference type="InterPro" id="IPR027417">
    <property type="entry name" value="P-loop_NTPase"/>
</dbReference>
<dbReference type="Pfam" id="PF02367">
    <property type="entry name" value="TsaE"/>
    <property type="match status" value="1"/>
</dbReference>
<evidence type="ECO:0000256" key="5">
    <source>
        <dbReference type="ARBA" id="ARBA00022694"/>
    </source>
</evidence>
<dbReference type="Proteomes" id="UP000177371">
    <property type="component" value="Unassembled WGS sequence"/>
</dbReference>
<keyword evidence="6" id="KW-0479">Metal-binding</keyword>
<evidence type="ECO:0000256" key="7">
    <source>
        <dbReference type="ARBA" id="ARBA00022741"/>
    </source>
</evidence>
<evidence type="ECO:0000256" key="6">
    <source>
        <dbReference type="ARBA" id="ARBA00022723"/>
    </source>
</evidence>
<dbReference type="GO" id="GO:0016740">
    <property type="term" value="F:transferase activity"/>
    <property type="evidence" value="ECO:0007669"/>
    <property type="project" value="UniProtKB-KW"/>
</dbReference>
<accession>A0A1F4UTS7</accession>
<keyword evidence="4" id="KW-0963">Cytoplasm</keyword>
<dbReference type="AlphaFoldDB" id="A0A1F4UTS7"/>
<dbReference type="PANTHER" id="PTHR33540">
    <property type="entry name" value="TRNA THREONYLCARBAMOYLADENOSINE BIOSYNTHESIS PROTEIN TSAE"/>
    <property type="match status" value="1"/>
</dbReference>
<dbReference type="EMBL" id="MEUT01000071">
    <property type="protein sequence ID" value="OGC48306.1"/>
    <property type="molecule type" value="Genomic_DNA"/>
</dbReference>